<evidence type="ECO:0000313" key="2">
    <source>
        <dbReference type="Proteomes" id="UP000031449"/>
    </source>
</evidence>
<protein>
    <submittedName>
        <fullName evidence="1">Uncharacterized protein</fullName>
    </submittedName>
</protein>
<organism evidence="1 2">
    <name type="scientific">Jeotgalibacillus malaysiensis</name>
    <dbReference type="NCBI Taxonomy" id="1508404"/>
    <lineage>
        <taxon>Bacteria</taxon>
        <taxon>Bacillati</taxon>
        <taxon>Bacillota</taxon>
        <taxon>Bacilli</taxon>
        <taxon>Bacillales</taxon>
        <taxon>Caryophanaceae</taxon>
        <taxon>Jeotgalibacillus</taxon>
    </lineage>
</organism>
<accession>A0A0B5AT91</accession>
<evidence type="ECO:0000313" key="1">
    <source>
        <dbReference type="EMBL" id="AJD91788.1"/>
    </source>
</evidence>
<dbReference type="BioCyc" id="JESP1508404:G14D9-11727-MONOMER"/>
<dbReference type="AlphaFoldDB" id="A0A0B5AT91"/>
<name>A0A0B5AT91_9BACL</name>
<dbReference type="EMBL" id="CP009416">
    <property type="protein sequence ID" value="AJD91788.1"/>
    <property type="molecule type" value="Genomic_DNA"/>
</dbReference>
<keyword evidence="2" id="KW-1185">Reference proteome</keyword>
<sequence length="142" mass="15319">MEGAILCTSHHFRTSGVSVTTSGVLFRNPEMPAKGISRRALAFPSDAAPERIREMNFSASPLFSNTPPTMNNSPIVSIPWFEKPASPSSGEMKPNTMNTKSVVSNSSSGRTTSITRQISISPTIPKTNPISIVIYISAPFTY</sequence>
<proteinExistence type="predicted"/>
<gene>
    <name evidence="1" type="ORF">JMA_24710</name>
</gene>
<dbReference type="Proteomes" id="UP000031449">
    <property type="component" value="Chromosome"/>
</dbReference>
<reference evidence="1 2" key="1">
    <citation type="submission" date="2014-08" db="EMBL/GenBank/DDBJ databases">
        <title>Complete genome of a marine bacteria Jeotgalibacillus malaysiensis.</title>
        <authorList>
            <person name="Yaakop A.S."/>
            <person name="Chan K.-G."/>
            <person name="Goh K.M."/>
        </authorList>
    </citation>
    <scope>NUCLEOTIDE SEQUENCE [LARGE SCALE GENOMIC DNA]</scope>
    <source>
        <strain evidence="1 2">D5</strain>
    </source>
</reference>
<dbReference type="KEGG" id="jeo:JMA_24710"/>
<dbReference type="HOGENOM" id="CLU_1813213_0_0_9"/>